<evidence type="ECO:0000256" key="1">
    <source>
        <dbReference type="ARBA" id="ARBA00023125"/>
    </source>
</evidence>
<keyword evidence="1" id="KW-0238">DNA-binding</keyword>
<dbReference type="Pfam" id="PF05699">
    <property type="entry name" value="Dimer_Tnp_hAT"/>
    <property type="match status" value="1"/>
</dbReference>
<organism evidence="5 6">
    <name type="scientific">Centaurea solstitialis</name>
    <name type="common">yellow star-thistle</name>
    <dbReference type="NCBI Taxonomy" id="347529"/>
    <lineage>
        <taxon>Eukaryota</taxon>
        <taxon>Viridiplantae</taxon>
        <taxon>Streptophyta</taxon>
        <taxon>Embryophyta</taxon>
        <taxon>Tracheophyta</taxon>
        <taxon>Spermatophyta</taxon>
        <taxon>Magnoliopsida</taxon>
        <taxon>eudicotyledons</taxon>
        <taxon>Gunneridae</taxon>
        <taxon>Pentapetalae</taxon>
        <taxon>asterids</taxon>
        <taxon>campanulids</taxon>
        <taxon>Asterales</taxon>
        <taxon>Asteraceae</taxon>
        <taxon>Carduoideae</taxon>
        <taxon>Cardueae</taxon>
        <taxon>Centaureinae</taxon>
        <taxon>Centaurea</taxon>
    </lineage>
</organism>
<accession>A0AA38TM62</accession>
<dbReference type="Pfam" id="PF14372">
    <property type="entry name" value="hAT-like_RNase-H"/>
    <property type="match status" value="1"/>
</dbReference>
<keyword evidence="6" id="KW-1185">Reference proteome</keyword>
<evidence type="ECO:0000259" key="3">
    <source>
        <dbReference type="Pfam" id="PF05699"/>
    </source>
</evidence>
<evidence type="ECO:0000313" key="5">
    <source>
        <dbReference type="EMBL" id="KAJ9552983.1"/>
    </source>
</evidence>
<dbReference type="Proteomes" id="UP001172457">
    <property type="component" value="Chromosome 4"/>
</dbReference>
<dbReference type="InterPro" id="IPR012337">
    <property type="entry name" value="RNaseH-like_sf"/>
</dbReference>
<feature type="region of interest" description="Disordered" evidence="2">
    <location>
        <begin position="416"/>
        <end position="438"/>
    </location>
</feature>
<protein>
    <recommendedName>
        <fullName evidence="7">Transposase</fullName>
    </recommendedName>
</protein>
<name>A0AA38TM62_9ASTR</name>
<reference evidence="5" key="1">
    <citation type="submission" date="2023-03" db="EMBL/GenBank/DDBJ databases">
        <title>Chromosome-scale reference genome and RAD-based genetic map of yellow starthistle (Centaurea solstitialis) reveal putative structural variation and QTLs associated with invader traits.</title>
        <authorList>
            <person name="Reatini B."/>
            <person name="Cang F.A."/>
            <person name="Jiang Q."/>
            <person name="Mckibben M.T.W."/>
            <person name="Barker M.S."/>
            <person name="Rieseberg L.H."/>
            <person name="Dlugosch K.M."/>
        </authorList>
    </citation>
    <scope>NUCLEOTIDE SEQUENCE</scope>
    <source>
        <strain evidence="5">CAN-66</strain>
        <tissue evidence="5">Leaf</tissue>
    </source>
</reference>
<dbReference type="SUPFAM" id="SSF53098">
    <property type="entry name" value="Ribonuclease H-like"/>
    <property type="match status" value="1"/>
</dbReference>
<dbReference type="InterPro" id="IPR008906">
    <property type="entry name" value="HATC_C_dom"/>
</dbReference>
<gene>
    <name evidence="5" type="ORF">OSB04_017028</name>
</gene>
<evidence type="ECO:0000259" key="4">
    <source>
        <dbReference type="Pfam" id="PF14372"/>
    </source>
</evidence>
<feature type="compositionally biased region" description="Polar residues" evidence="2">
    <location>
        <begin position="416"/>
        <end position="425"/>
    </location>
</feature>
<dbReference type="PANTHER" id="PTHR46481">
    <property type="entry name" value="ZINC FINGER BED DOMAIN-CONTAINING PROTEIN 4"/>
    <property type="match status" value="1"/>
</dbReference>
<dbReference type="GO" id="GO:0046983">
    <property type="term" value="F:protein dimerization activity"/>
    <property type="evidence" value="ECO:0007669"/>
    <property type="project" value="InterPro"/>
</dbReference>
<sequence length="585" mass="67032">MFLMKLSQVVEKGNHDQWLGTTLRNYKWMALTRQNATTVRKNWEVILKTVQDIYSTILSLVSSYISNYTFNADQSRKNLVEMIIIHEYPLSIVEHFGFRKFVGGLQPLFKVPCRNTIKSDILKIYDYERQRTLNLLKKNTSRVAITTDMWTASNQKKDLWQFIYVPCPHTSEALADVLYECLLDWNLDRNLSTLTVDNCTTNDAIINMLLDKLPLSSLMMGGSLFHMRCCAHILNLIVQDGLVVIGEGIEKIRDSVAFWTASPKRIERFEEAARQLEVSSTKKLTLDCKTRWNSTFLMISVAIVYKNVTIMFSCSKYPTANVFFPSICEIRYSLVDWACSPNDVIKEMASKMLRKFDKYWSVIHGVMGMVAVLDPRYKLKFVELLFPVLYGQDRSATETEKLKKLVYNLFQEYESSDSGVRNNNESGSGSGVISSGSSSSHRVEFKKLLSNIASIANQHDDSGLTIELDNYLKEKLLPKDMELDLLLWWKTNGFKYPTLQRIARDILAIPISTVASESTFSIGGRLVTPHRSRLHPKTLEALMCAQSWLLNEIQETCSDETEAYCRTIEYDYDVDEETKGDEILG</sequence>
<feature type="domain" description="hAT-like transposase RNase-H fold" evidence="4">
    <location>
        <begin position="314"/>
        <end position="413"/>
    </location>
</feature>
<evidence type="ECO:0000256" key="2">
    <source>
        <dbReference type="SAM" id="MobiDB-lite"/>
    </source>
</evidence>
<dbReference type="InterPro" id="IPR025525">
    <property type="entry name" value="hAT-like_transposase_RNase-H"/>
</dbReference>
<dbReference type="SUPFAM" id="SSF140996">
    <property type="entry name" value="Hermes dimerisation domain"/>
    <property type="match status" value="1"/>
</dbReference>
<evidence type="ECO:0008006" key="7">
    <source>
        <dbReference type="Google" id="ProtNLM"/>
    </source>
</evidence>
<evidence type="ECO:0000313" key="6">
    <source>
        <dbReference type="Proteomes" id="UP001172457"/>
    </source>
</evidence>
<dbReference type="GO" id="GO:0003677">
    <property type="term" value="F:DNA binding"/>
    <property type="evidence" value="ECO:0007669"/>
    <property type="project" value="UniProtKB-KW"/>
</dbReference>
<dbReference type="AlphaFoldDB" id="A0AA38TM62"/>
<dbReference type="EMBL" id="JARYMX010000004">
    <property type="protein sequence ID" value="KAJ9552983.1"/>
    <property type="molecule type" value="Genomic_DNA"/>
</dbReference>
<comment type="caution">
    <text evidence="5">The sequence shown here is derived from an EMBL/GenBank/DDBJ whole genome shotgun (WGS) entry which is preliminary data.</text>
</comment>
<dbReference type="InterPro" id="IPR052035">
    <property type="entry name" value="ZnF_BED_domain_contain"/>
</dbReference>
<dbReference type="PANTHER" id="PTHR46481:SF11">
    <property type="entry name" value="ZINC FINGER BED DOMAIN-CONTAINING PROTEIN RICESLEEPER 2-LIKE"/>
    <property type="match status" value="1"/>
</dbReference>
<proteinExistence type="predicted"/>
<feature type="domain" description="HAT C-terminal dimerisation" evidence="3">
    <location>
        <begin position="467"/>
        <end position="549"/>
    </location>
</feature>